<feature type="compositionally biased region" description="Low complexity" evidence="1">
    <location>
        <begin position="175"/>
        <end position="196"/>
    </location>
</feature>
<feature type="compositionally biased region" description="Basic residues" evidence="1">
    <location>
        <begin position="251"/>
        <end position="276"/>
    </location>
</feature>
<dbReference type="PROSITE" id="PS51227">
    <property type="entry name" value="SPR"/>
    <property type="match status" value="1"/>
</dbReference>
<dbReference type="GeneID" id="101857649"/>
<proteinExistence type="predicted"/>
<feature type="region of interest" description="Disordered" evidence="1">
    <location>
        <begin position="224"/>
        <end position="339"/>
    </location>
</feature>
<feature type="compositionally biased region" description="Polar residues" evidence="1">
    <location>
        <begin position="316"/>
        <end position="325"/>
    </location>
</feature>
<feature type="region of interest" description="Disordered" evidence="1">
    <location>
        <begin position="170"/>
        <end position="208"/>
    </location>
</feature>
<dbReference type="PROSITE" id="PS50229">
    <property type="entry name" value="WH1"/>
    <property type="match status" value="1"/>
</dbReference>
<organism evidence="3 4">
    <name type="scientific">Aplysia californica</name>
    <name type="common">California sea hare</name>
    <dbReference type="NCBI Taxonomy" id="6500"/>
    <lineage>
        <taxon>Eukaryota</taxon>
        <taxon>Metazoa</taxon>
        <taxon>Spiralia</taxon>
        <taxon>Lophotrochozoa</taxon>
        <taxon>Mollusca</taxon>
        <taxon>Gastropoda</taxon>
        <taxon>Heterobranchia</taxon>
        <taxon>Euthyneura</taxon>
        <taxon>Tectipleura</taxon>
        <taxon>Aplysiida</taxon>
        <taxon>Aplysioidea</taxon>
        <taxon>Aplysiidae</taxon>
        <taxon>Aplysia</taxon>
    </lineage>
</organism>
<dbReference type="InterPro" id="IPR041937">
    <property type="entry name" value="SPRE_EVH1"/>
</dbReference>
<evidence type="ECO:0000313" key="3">
    <source>
        <dbReference type="Proteomes" id="UP000694888"/>
    </source>
</evidence>
<dbReference type="Pfam" id="PF05210">
    <property type="entry name" value="Sprouty"/>
    <property type="match status" value="1"/>
</dbReference>
<dbReference type="PANTHER" id="PTHR11202:SF3">
    <property type="entry name" value="SPROUTY-RELATED PROTEIN WITH EVH-1 DOMAIN, ISOFORM C"/>
    <property type="match status" value="1"/>
</dbReference>
<dbReference type="SUPFAM" id="SSF50729">
    <property type="entry name" value="PH domain-like"/>
    <property type="match status" value="1"/>
</dbReference>
<feature type="region of interest" description="Disordered" evidence="1">
    <location>
        <begin position="48"/>
        <end position="71"/>
    </location>
</feature>
<dbReference type="SMART" id="SM00461">
    <property type="entry name" value="WH1"/>
    <property type="match status" value="1"/>
</dbReference>
<feature type="compositionally biased region" description="Low complexity" evidence="1">
    <location>
        <begin position="239"/>
        <end position="250"/>
    </location>
</feature>
<evidence type="ECO:0000256" key="1">
    <source>
        <dbReference type="SAM" id="MobiDB-lite"/>
    </source>
</evidence>
<dbReference type="Gene3D" id="2.30.29.30">
    <property type="entry name" value="Pleckstrin-homology domain (PH domain)/Phosphotyrosine-binding domain (PTB)"/>
    <property type="match status" value="1"/>
</dbReference>
<dbReference type="PANTHER" id="PTHR11202">
    <property type="entry name" value="SPROUTY-RELATED, EVH1 DOMAIN-CONTAINING PROTEIN FAMILY MEMBER"/>
    <property type="match status" value="1"/>
</dbReference>
<feature type="domain" description="WH1" evidence="2">
    <location>
        <begin position="4"/>
        <end position="143"/>
    </location>
</feature>
<dbReference type="InterPro" id="IPR007875">
    <property type="entry name" value="Sprouty"/>
</dbReference>
<reference evidence="4" key="1">
    <citation type="submission" date="2025-08" db="UniProtKB">
        <authorList>
            <consortium name="RefSeq"/>
        </authorList>
    </citation>
    <scope>IDENTIFICATION</scope>
</reference>
<dbReference type="CDD" id="cd10574">
    <property type="entry name" value="EVH1_SPRED-like"/>
    <property type="match status" value="1"/>
</dbReference>
<gene>
    <name evidence="4" type="primary">LOC101857649</name>
</gene>
<feature type="region of interest" description="Disordered" evidence="1">
    <location>
        <begin position="358"/>
        <end position="432"/>
    </location>
</feature>
<feature type="compositionally biased region" description="Polar residues" evidence="1">
    <location>
        <begin position="377"/>
        <end position="394"/>
    </location>
</feature>
<keyword evidence="3" id="KW-1185">Reference proteome</keyword>
<dbReference type="Pfam" id="PF00568">
    <property type="entry name" value="WH1"/>
    <property type="match status" value="1"/>
</dbReference>
<dbReference type="InterPro" id="IPR000697">
    <property type="entry name" value="WH1/EVH1_dom"/>
</dbReference>
<dbReference type="InterPro" id="IPR011993">
    <property type="entry name" value="PH-like_dom_sf"/>
</dbReference>
<evidence type="ECO:0000259" key="2">
    <source>
        <dbReference type="PROSITE" id="PS50229"/>
    </source>
</evidence>
<dbReference type="Proteomes" id="UP000694888">
    <property type="component" value="Unplaced"/>
</dbReference>
<feature type="compositionally biased region" description="Low complexity" evidence="1">
    <location>
        <begin position="288"/>
        <end position="305"/>
    </location>
</feature>
<dbReference type="RefSeq" id="XP_005100536.1">
    <property type="nucleotide sequence ID" value="XM_005100479.3"/>
</dbReference>
<protein>
    <submittedName>
        <fullName evidence="4">Sprouty-related, EVH1 domain-containing protein 2</fullName>
    </submittedName>
</protein>
<accession>A0ABM0JSL0</accession>
<sequence>MIEGSTDDGDYLVQVSAQVMTRDDSTGGWVPMGGGGLSKVKLCKLTPLETSGGGDGSNNNEDRQQQLSPDNYKLKPEYVIHGERIADNTVILDCRLKKDIQYTKANPKWHHWKTDEKRYGLTFERSEDARAFDQGIRIAVADLTEGMSDGIAPVDGDEGIFAYMELPLTRKDSSSRSASTTSTTTSSPGTNSPQSPLNNNDPFSFTHPHNHLHRVHYISTERTSGRNLHTNGGGGVMVHQHQPQQQQQLLWHHHPHPHHHHPHAHHHHHHHHHHPQHVVPQYQCQPGSPISEKSSPHKSSFDSSSGQEDVWVRSSLDPSSISGKSDQGLLDCGGNGDREHRDLYKEESYVVFNKNKAGTPHEYSYPNLEPAQKPPAQRSSTKKALSSSACHTTQPYPPLPIKNPKSKSKGVGGGGGGGGGGGEGGKLHGQSGARSRLVSPQVQCKNCRELFSVDNNPRGSCEDAPDSVARCIECVSCVSCTSCLMYHCFADADGEFRHPCSCETGDPNQCKRWTALTFLSLLFPCLWCYLPLKACHHCGTMCGVCGGRHKAA</sequence>
<name>A0ABM0JSL0_APLCA</name>
<evidence type="ECO:0000313" key="4">
    <source>
        <dbReference type="RefSeq" id="XP_005100536.1"/>
    </source>
</evidence>
<feature type="compositionally biased region" description="Gly residues" evidence="1">
    <location>
        <begin position="410"/>
        <end position="424"/>
    </location>
</feature>